<proteinExistence type="inferred from homology"/>
<dbReference type="SMART" id="SM00700">
    <property type="entry name" value="JHBP"/>
    <property type="match status" value="1"/>
</dbReference>
<keyword evidence="4" id="KW-1185">Reference proteome</keyword>
<dbReference type="PANTHER" id="PTHR11008">
    <property type="entry name" value="PROTEIN TAKEOUT-LIKE PROTEIN"/>
    <property type="match status" value="1"/>
</dbReference>
<dbReference type="GeneID" id="106750969"/>
<dbReference type="Proteomes" id="UP000515204">
    <property type="component" value="Unplaced"/>
</dbReference>
<dbReference type="GO" id="GO:0007623">
    <property type="term" value="P:circadian rhythm"/>
    <property type="evidence" value="ECO:0007669"/>
    <property type="project" value="UniProtKB-ARBA"/>
</dbReference>
<reference evidence="5" key="1">
    <citation type="submission" date="2025-08" db="UniProtKB">
        <authorList>
            <consortium name="RefSeq"/>
        </authorList>
    </citation>
    <scope>IDENTIFICATION</scope>
</reference>
<keyword evidence="2" id="KW-0090">Biological rhythms</keyword>
<dbReference type="KEGG" id="dqu:106750969"/>
<sequence>MYQREGKNSATMKTTIVFLSMMVAIMAVDLPNGFKICKLSDPDIIKCLSEAITIALSVLINGDSALKILPIEPLTIDYMRINSSGPVSLIQEYRNMKIHGMAKNVQVFAKNFDVNTFALFLEAFNPQLNITCDYEFNGRILLLPLQGKGKGKMTLYNTTMTIDVEYERYERHGESYLKLKKLNFYIKDTDIKVYFENLFGKDSNLGEEMNRLLNENAKIIFKEIKPAYEELIKQVIVELADKIYSNFPIKKLLPPV</sequence>
<evidence type="ECO:0000313" key="4">
    <source>
        <dbReference type="Proteomes" id="UP000515204"/>
    </source>
</evidence>
<evidence type="ECO:0000256" key="1">
    <source>
        <dbReference type="ARBA" id="ARBA00022729"/>
    </source>
</evidence>
<dbReference type="InterPro" id="IPR038606">
    <property type="entry name" value="To_sf"/>
</dbReference>
<dbReference type="RefSeq" id="XP_014487178.1">
    <property type="nucleotide sequence ID" value="XM_014631692.1"/>
</dbReference>
<protein>
    <submittedName>
        <fullName evidence="5">Protein takeout-like</fullName>
    </submittedName>
</protein>
<dbReference type="GO" id="GO:0005615">
    <property type="term" value="C:extracellular space"/>
    <property type="evidence" value="ECO:0007669"/>
    <property type="project" value="TreeGrafter"/>
</dbReference>
<comment type="similarity">
    <text evidence="3">Belongs to the TO family.</text>
</comment>
<dbReference type="AlphaFoldDB" id="A0A6P3Y9U5"/>
<dbReference type="OrthoDB" id="8190514at2759"/>
<dbReference type="InterPro" id="IPR010562">
    <property type="entry name" value="Haemolymph_juvenile_hormone-bd"/>
</dbReference>
<name>A0A6P3Y9U5_DINQU</name>
<dbReference type="Gene3D" id="3.15.10.30">
    <property type="entry name" value="Haemolymph juvenile hormone binding protein"/>
    <property type="match status" value="1"/>
</dbReference>
<keyword evidence="1" id="KW-0732">Signal</keyword>
<dbReference type="FunFam" id="3.15.10.30:FF:000001">
    <property type="entry name" value="Takeout-like protein 1"/>
    <property type="match status" value="1"/>
</dbReference>
<organism evidence="4 5">
    <name type="scientific">Dinoponera quadriceps</name>
    <name type="common">South American ant</name>
    <dbReference type="NCBI Taxonomy" id="609295"/>
    <lineage>
        <taxon>Eukaryota</taxon>
        <taxon>Metazoa</taxon>
        <taxon>Ecdysozoa</taxon>
        <taxon>Arthropoda</taxon>
        <taxon>Hexapoda</taxon>
        <taxon>Insecta</taxon>
        <taxon>Pterygota</taxon>
        <taxon>Neoptera</taxon>
        <taxon>Endopterygota</taxon>
        <taxon>Hymenoptera</taxon>
        <taxon>Apocrita</taxon>
        <taxon>Aculeata</taxon>
        <taxon>Formicoidea</taxon>
        <taxon>Formicidae</taxon>
        <taxon>Ponerinae</taxon>
        <taxon>Ponerini</taxon>
        <taxon>Dinoponera</taxon>
    </lineage>
</organism>
<gene>
    <name evidence="5" type="primary">LOC106750969</name>
</gene>
<evidence type="ECO:0000313" key="5">
    <source>
        <dbReference type="RefSeq" id="XP_014487178.1"/>
    </source>
</evidence>
<dbReference type="PANTHER" id="PTHR11008:SF32">
    <property type="entry name" value="CIRCADIAN CLOCK-CONTROLLED PROTEIN DAYWAKE-RELATED"/>
    <property type="match status" value="1"/>
</dbReference>
<dbReference type="Pfam" id="PF06585">
    <property type="entry name" value="JHBP"/>
    <property type="match status" value="1"/>
</dbReference>
<evidence type="ECO:0000256" key="3">
    <source>
        <dbReference type="ARBA" id="ARBA00060902"/>
    </source>
</evidence>
<evidence type="ECO:0000256" key="2">
    <source>
        <dbReference type="ARBA" id="ARBA00023108"/>
    </source>
</evidence>
<accession>A0A6P3Y9U5</accession>